<reference evidence="1 2" key="1">
    <citation type="submission" date="2018-05" db="EMBL/GenBank/DDBJ databases">
        <title>Description of Sphingomonas pokkalii sp nov, isolated from the rhizosphere of saline tolerant pokkali rice and its draft genome analysis.</title>
        <authorList>
            <person name="Menon R."/>
            <person name="Kumari S."/>
            <person name="Rameshkumar N."/>
        </authorList>
    </citation>
    <scope>NUCLEOTIDE SEQUENCE [LARGE SCALE GENOMIC DNA]</scope>
    <source>
        <strain evidence="1 2">L3B27</strain>
    </source>
</reference>
<sequence>MVDLFLSPPASAEAVARRWGVDYVALCPDGFDELGAKGPVPDLLAGALRAGQVPGWLAQVSAPGEAPRVYRLVGRGTRH</sequence>
<comment type="caution">
    <text evidence="1">The sequence shown here is derived from an EMBL/GenBank/DDBJ whole genome shotgun (WGS) entry which is preliminary data.</text>
</comment>
<accession>A0A2U0S9E4</accession>
<dbReference type="AlphaFoldDB" id="A0A2U0S9E4"/>
<dbReference type="EMBL" id="QENQ01000001">
    <property type="protein sequence ID" value="PVX27992.1"/>
    <property type="molecule type" value="Genomic_DNA"/>
</dbReference>
<proteinExistence type="predicted"/>
<gene>
    <name evidence="1" type="ORF">DD559_00365</name>
</gene>
<protein>
    <submittedName>
        <fullName evidence="1">Uncharacterized protein</fullName>
    </submittedName>
</protein>
<dbReference type="OrthoDB" id="1082056at2"/>
<evidence type="ECO:0000313" key="2">
    <source>
        <dbReference type="Proteomes" id="UP000245890"/>
    </source>
</evidence>
<keyword evidence="2" id="KW-1185">Reference proteome</keyword>
<dbReference type="RefSeq" id="WP_116467448.1">
    <property type="nucleotide sequence ID" value="NZ_QENQ01000001.1"/>
</dbReference>
<evidence type="ECO:0000313" key="1">
    <source>
        <dbReference type="EMBL" id="PVX27992.1"/>
    </source>
</evidence>
<dbReference type="Proteomes" id="UP000245890">
    <property type="component" value="Unassembled WGS sequence"/>
</dbReference>
<name>A0A2U0S9E4_9SPHN</name>
<organism evidence="1 2">
    <name type="scientific">Sphingomonas pokkalii</name>
    <dbReference type="NCBI Taxonomy" id="2175090"/>
    <lineage>
        <taxon>Bacteria</taxon>
        <taxon>Pseudomonadati</taxon>
        <taxon>Pseudomonadota</taxon>
        <taxon>Alphaproteobacteria</taxon>
        <taxon>Sphingomonadales</taxon>
        <taxon>Sphingomonadaceae</taxon>
        <taxon>Sphingomonas</taxon>
    </lineage>
</organism>